<evidence type="ECO:0000313" key="6">
    <source>
        <dbReference type="EMBL" id="MDN4608195.1"/>
    </source>
</evidence>
<dbReference type="InterPro" id="IPR002052">
    <property type="entry name" value="DNA_methylase_N6_adenine_CS"/>
</dbReference>
<dbReference type="RefSeq" id="WP_301244117.1">
    <property type="nucleotide sequence ID" value="NZ_JAROCC010000009.1"/>
</dbReference>
<dbReference type="Proteomes" id="UP001175097">
    <property type="component" value="Unassembled WGS sequence"/>
</dbReference>
<dbReference type="SUPFAM" id="SSF53335">
    <property type="entry name" value="S-adenosyl-L-methionine-dependent methyltransferases"/>
    <property type="match status" value="1"/>
</dbReference>
<keyword evidence="2" id="KW-0489">Methyltransferase</keyword>
<dbReference type="InterPro" id="IPR029063">
    <property type="entry name" value="SAM-dependent_MTases_sf"/>
</dbReference>
<dbReference type="PROSITE" id="PS00092">
    <property type="entry name" value="N6_MTASE"/>
    <property type="match status" value="1"/>
</dbReference>
<name>A0ABT8JSP8_9BACL</name>
<dbReference type="EMBL" id="JAROCC010000009">
    <property type="protein sequence ID" value="MDN4608195.1"/>
    <property type="molecule type" value="Genomic_DNA"/>
</dbReference>
<protein>
    <submittedName>
        <fullName evidence="6">Site-specific DNA-methyltransferase</fullName>
    </submittedName>
</protein>
<reference evidence="6" key="1">
    <citation type="submission" date="2023-03" db="EMBL/GenBank/DDBJ databases">
        <title>MT1 and MT2 Draft Genomes of Novel Species.</title>
        <authorList>
            <person name="Venkateswaran K."/>
        </authorList>
    </citation>
    <scope>NUCLEOTIDE SEQUENCE</scope>
    <source>
        <strain evidence="6">F6_3S_P_2</strain>
    </source>
</reference>
<comment type="similarity">
    <text evidence="1">Belongs to the N(4)/N(6)-methyltransferase family.</text>
</comment>
<evidence type="ECO:0000256" key="1">
    <source>
        <dbReference type="ARBA" id="ARBA00006594"/>
    </source>
</evidence>
<dbReference type="Pfam" id="PF01555">
    <property type="entry name" value="N6_N4_Mtase"/>
    <property type="match status" value="1"/>
</dbReference>
<proteinExistence type="inferred from homology"/>
<dbReference type="Gene3D" id="3.40.50.150">
    <property type="entry name" value="Vaccinia Virus protein VP39"/>
    <property type="match status" value="1"/>
</dbReference>
<evidence type="ECO:0000256" key="4">
    <source>
        <dbReference type="ARBA" id="ARBA00022747"/>
    </source>
</evidence>
<evidence type="ECO:0000313" key="7">
    <source>
        <dbReference type="Proteomes" id="UP001175097"/>
    </source>
</evidence>
<evidence type="ECO:0000259" key="5">
    <source>
        <dbReference type="Pfam" id="PF01555"/>
    </source>
</evidence>
<accession>A0ABT8JSP8</accession>
<evidence type="ECO:0000256" key="2">
    <source>
        <dbReference type="ARBA" id="ARBA00022603"/>
    </source>
</evidence>
<gene>
    <name evidence="6" type="ORF">P5G49_12030</name>
</gene>
<keyword evidence="7" id="KW-1185">Reference proteome</keyword>
<keyword evidence="4" id="KW-0680">Restriction system</keyword>
<comment type="caution">
    <text evidence="6">The sequence shown here is derived from an EMBL/GenBank/DDBJ whole genome shotgun (WGS) entry which is preliminary data.</text>
</comment>
<dbReference type="InterPro" id="IPR002941">
    <property type="entry name" value="DNA_methylase_N4/N6"/>
</dbReference>
<evidence type="ECO:0000256" key="3">
    <source>
        <dbReference type="ARBA" id="ARBA00022679"/>
    </source>
</evidence>
<sequence length="227" mass="26579">MNNKLFFGDNLSVMKREIGSETVDLIYLDPPFNSNRDYNQIFTNMEGEKSSAQIKVFEDTWYWNNDAEKIYLETIKYYNNHLVSNFLISMRQFLGTNQMMAYLTMMAPRLLEMYRILKPNGVLFLHCDPSASHYLKLLLDAIFGFRNFENEIIWCYRQGGRGKRSFAKKHDTIYFYAKNKDYTFNADAIRIPYVGTGGYINNKNNGGNLVNGKLYKPNPKGKIPEDW</sequence>
<feature type="domain" description="DNA methylase N-4/N-6" evidence="5">
    <location>
        <begin position="23"/>
        <end position="195"/>
    </location>
</feature>
<organism evidence="6 7">
    <name type="scientific">Sporosarcina highlanderae</name>
    <dbReference type="NCBI Taxonomy" id="3035916"/>
    <lineage>
        <taxon>Bacteria</taxon>
        <taxon>Bacillati</taxon>
        <taxon>Bacillota</taxon>
        <taxon>Bacilli</taxon>
        <taxon>Bacillales</taxon>
        <taxon>Caryophanaceae</taxon>
        <taxon>Sporosarcina</taxon>
    </lineage>
</organism>
<keyword evidence="3" id="KW-0808">Transferase</keyword>